<dbReference type="InterPro" id="IPR029044">
    <property type="entry name" value="Nucleotide-diphossugar_trans"/>
</dbReference>
<feature type="region of interest" description="Disordered" evidence="8">
    <location>
        <begin position="103"/>
        <end position="130"/>
    </location>
</feature>
<evidence type="ECO:0000256" key="1">
    <source>
        <dbReference type="ARBA" id="ARBA00004141"/>
    </source>
</evidence>
<protein>
    <recommendedName>
        <fullName evidence="2">chitin synthase</fullName>
        <ecNumber evidence="2">2.4.1.16</ecNumber>
    </recommendedName>
</protein>
<feature type="transmembrane region" description="Helical" evidence="9">
    <location>
        <begin position="1153"/>
        <end position="1172"/>
    </location>
</feature>
<dbReference type="SUPFAM" id="SSF53448">
    <property type="entry name" value="Nucleotide-diphospho-sugar transferases"/>
    <property type="match status" value="1"/>
</dbReference>
<feature type="region of interest" description="Disordered" evidence="8">
    <location>
        <begin position="717"/>
        <end position="737"/>
    </location>
</feature>
<comment type="caution">
    <text evidence="10">The sequence shown here is derived from an EMBL/GenBank/DDBJ whole genome shotgun (WGS) entry which is preliminary data.</text>
</comment>
<feature type="transmembrane region" description="Helical" evidence="9">
    <location>
        <begin position="614"/>
        <end position="631"/>
    </location>
</feature>
<gene>
    <name evidence="10" type="ORF">LY90DRAFT_665261</name>
</gene>
<dbReference type="GO" id="GO:0016020">
    <property type="term" value="C:membrane"/>
    <property type="evidence" value="ECO:0007669"/>
    <property type="project" value="UniProtKB-SubCell"/>
</dbReference>
<dbReference type="InterPro" id="IPR004835">
    <property type="entry name" value="Chitin_synth"/>
</dbReference>
<evidence type="ECO:0000256" key="4">
    <source>
        <dbReference type="ARBA" id="ARBA00022692"/>
    </source>
</evidence>
<feature type="transmembrane region" description="Helical" evidence="9">
    <location>
        <begin position="1210"/>
        <end position="1231"/>
    </location>
</feature>
<evidence type="ECO:0000256" key="5">
    <source>
        <dbReference type="ARBA" id="ARBA00022989"/>
    </source>
</evidence>
<feature type="compositionally biased region" description="Low complexity" evidence="8">
    <location>
        <begin position="103"/>
        <end position="121"/>
    </location>
</feature>
<name>A0A1Y2F0V1_9FUNG</name>
<keyword evidence="4 9" id="KW-0812">Transmembrane</keyword>
<dbReference type="Proteomes" id="UP000193920">
    <property type="component" value="Unassembled WGS sequence"/>
</dbReference>
<feature type="coiled-coil region" evidence="7">
    <location>
        <begin position="1573"/>
        <end position="1603"/>
    </location>
</feature>
<keyword evidence="7" id="KW-0175">Coiled coil</keyword>
<dbReference type="STRING" id="1754190.A0A1Y2F0V1"/>
<keyword evidence="11" id="KW-1185">Reference proteome</keyword>
<dbReference type="EMBL" id="MCOG01000019">
    <property type="protein sequence ID" value="ORY77479.1"/>
    <property type="molecule type" value="Genomic_DNA"/>
</dbReference>
<reference evidence="10 11" key="1">
    <citation type="submission" date="2016-08" db="EMBL/GenBank/DDBJ databases">
        <title>A Parts List for Fungal Cellulosomes Revealed by Comparative Genomics.</title>
        <authorList>
            <consortium name="DOE Joint Genome Institute"/>
            <person name="Haitjema C.H."/>
            <person name="Gilmore S.P."/>
            <person name="Henske J.K."/>
            <person name="Solomon K.V."/>
            <person name="De Groot R."/>
            <person name="Kuo A."/>
            <person name="Mondo S.J."/>
            <person name="Salamov A.A."/>
            <person name="Labutti K."/>
            <person name="Zhao Z."/>
            <person name="Chiniquy J."/>
            <person name="Barry K."/>
            <person name="Brewer H.M."/>
            <person name="Purvine S.O."/>
            <person name="Wright A.T."/>
            <person name="Boxma B."/>
            <person name="Van Alen T."/>
            <person name="Hackstein J.H."/>
            <person name="Baker S.E."/>
            <person name="Grigoriev I.V."/>
            <person name="O'Malley M.A."/>
        </authorList>
    </citation>
    <scope>NUCLEOTIDE SEQUENCE [LARGE SCALE GENOMIC DNA]</scope>
    <source>
        <strain evidence="10 11">G1</strain>
    </source>
</reference>
<accession>A0A1Y2F0V1</accession>
<dbReference type="GO" id="GO:0071944">
    <property type="term" value="C:cell periphery"/>
    <property type="evidence" value="ECO:0007669"/>
    <property type="project" value="TreeGrafter"/>
</dbReference>
<dbReference type="GO" id="GO:0004100">
    <property type="term" value="F:chitin synthase activity"/>
    <property type="evidence" value="ECO:0007669"/>
    <property type="project" value="UniProtKB-EC"/>
</dbReference>
<evidence type="ECO:0000256" key="9">
    <source>
        <dbReference type="SAM" id="Phobius"/>
    </source>
</evidence>
<dbReference type="EC" id="2.4.1.16" evidence="2"/>
<feature type="transmembrane region" description="Helical" evidence="9">
    <location>
        <begin position="1243"/>
        <end position="1267"/>
    </location>
</feature>
<feature type="transmembrane region" description="Helical" evidence="9">
    <location>
        <begin position="1184"/>
        <end position="1204"/>
    </location>
</feature>
<evidence type="ECO:0000256" key="7">
    <source>
        <dbReference type="SAM" id="Coils"/>
    </source>
</evidence>
<feature type="transmembrane region" description="Helical" evidence="9">
    <location>
        <begin position="579"/>
        <end position="602"/>
    </location>
</feature>
<feature type="region of interest" description="Disordered" evidence="8">
    <location>
        <begin position="226"/>
        <end position="277"/>
    </location>
</feature>
<dbReference type="GO" id="GO:0006031">
    <property type="term" value="P:chitin biosynthetic process"/>
    <property type="evidence" value="ECO:0007669"/>
    <property type="project" value="TreeGrafter"/>
</dbReference>
<keyword evidence="3" id="KW-0808">Transferase</keyword>
<keyword evidence="5 9" id="KW-1133">Transmembrane helix</keyword>
<organism evidence="10 11">
    <name type="scientific">Neocallimastix californiae</name>
    <dbReference type="NCBI Taxonomy" id="1754190"/>
    <lineage>
        <taxon>Eukaryota</taxon>
        <taxon>Fungi</taxon>
        <taxon>Fungi incertae sedis</taxon>
        <taxon>Chytridiomycota</taxon>
        <taxon>Chytridiomycota incertae sedis</taxon>
        <taxon>Neocallimastigomycetes</taxon>
        <taxon>Neocallimastigales</taxon>
        <taxon>Neocallimastigaceae</taxon>
        <taxon>Neocallimastix</taxon>
    </lineage>
</organism>
<evidence type="ECO:0000313" key="11">
    <source>
        <dbReference type="Proteomes" id="UP000193920"/>
    </source>
</evidence>
<evidence type="ECO:0000256" key="3">
    <source>
        <dbReference type="ARBA" id="ARBA00022676"/>
    </source>
</evidence>
<feature type="compositionally biased region" description="Polar residues" evidence="8">
    <location>
        <begin position="418"/>
        <end position="427"/>
    </location>
</feature>
<feature type="compositionally biased region" description="Basic and acidic residues" evidence="8">
    <location>
        <begin position="408"/>
        <end position="417"/>
    </location>
</feature>
<proteinExistence type="predicted"/>
<dbReference type="GO" id="GO:0030428">
    <property type="term" value="C:cell septum"/>
    <property type="evidence" value="ECO:0007669"/>
    <property type="project" value="TreeGrafter"/>
</dbReference>
<feature type="region of interest" description="Disordered" evidence="8">
    <location>
        <begin position="404"/>
        <end position="431"/>
    </location>
</feature>
<dbReference type="PANTHER" id="PTHR22914:SF41">
    <property type="entry name" value="CHITIN SYNTHASE 7"/>
    <property type="match status" value="1"/>
</dbReference>
<dbReference type="PANTHER" id="PTHR22914">
    <property type="entry name" value="CHITIN SYNTHASE"/>
    <property type="match status" value="1"/>
</dbReference>
<keyword evidence="6 9" id="KW-0472">Membrane</keyword>
<evidence type="ECO:0000256" key="8">
    <source>
        <dbReference type="SAM" id="MobiDB-lite"/>
    </source>
</evidence>
<evidence type="ECO:0000256" key="2">
    <source>
        <dbReference type="ARBA" id="ARBA00012543"/>
    </source>
</evidence>
<comment type="subcellular location">
    <subcellularLocation>
        <location evidence="1">Membrane</location>
        <topology evidence="1">Multi-pass membrane protein</topology>
    </subcellularLocation>
</comment>
<evidence type="ECO:0000313" key="10">
    <source>
        <dbReference type="EMBL" id="ORY77479.1"/>
    </source>
</evidence>
<sequence length="1894" mass="218697">MPNQINDTSLSYSSDNHNLLIHKAFLSDNSSSIGIPKLNISSKVNIISNSNSNSNSNTNTIIITSANSNSNSNTNTNTITSTNSKSNISINFNINTNSNVSTDSNIKTNSSANSNTNINDSPYITPSNSRISKGNEEQLSVVITSNKNLNNTKTGDSEIPTEINYYQSNPLSSRNNNFEKLISNNEDNSNGTNNNNNLATNYINTNHTNININNVSTIATITTTTPISNNIDKNNSDKNNESDNDDDDNHQTFENIESSDRDNNEENTGESSDGINYYFDDNLDDYEYIYIEDDRKLLNANNDLIKRRFSKTSSSSSSLSRFFKNKNIGKSIHRSASNLSSSSVISKLSKLSNSEGKNKYNMIIEDPEKENQDMPLNNEEYLYHQKAKIIDYLKYHKVTVLPSRHSKERNENLERESSPTITDSSGIKSKDNLNIHSSEKLASTISSPNLKSYGTLYGSVPRSYSKNVEEDQEDETIHENEFDNATEPTESLIPDKPNPTKNDNIEPLAIDISSHSRKISVFNSRLSIGSSNNFLDLSKVQKREEDQELERLKQIRYKKKQKERRKLNNKQKSVTFVRIIWIFLCRILTFFAPDFVLSFFRLHERAQPLWREKVAMFLFYIILTLGIWRLFDINTADINFNSWLKNSISIHGYEYKLSDLKTEMKVPETLFENREDVSLYFPRYLLLQNIQQDANLKSIVENIDKLNNYYNYRNNSEELKNNSKNNNNNKNENDNSDIIIKCPNDQSKYSCYDYTKLVKLPKKEKYYSMSCFKNHFKNINNIFIIDNYIINLKNYMFVLDNYKKKYGSSEEINFIHPKLMTLFKGVNDEEDRDITMEFKDIIKTTIQSILTSSYDNHKLLLFVVCDGIKSDTNTGSIHHILKLFGIENVPHEEAVIYRSIGRGKRQMNYMRVYSGYIRKTKIPFIIISKIGNKYEELNPGNRGKRDSLLILLNYLNKLHDIDSSFSSAEYEIHYHLTDHLGLSPKVYKYLSVIDADTSVFQNTLYSLTSYLEDNDNELAISGIITHEYDTKKMIPMLYNQFIKLYQSQVLKSDIALSRLVMYPCTCCVVYRIFKSKTSEIVVASDEVINNYGYLASRDTLHVRSYLELGEDKILPALSIKNFKEKITFIPELIGRTAIPENFSEIKSQYRRNYNSIVHCLYSLIFSHSTFIIRINALSVLLKQLLYPILFSYYYYIIYKLIYYFLTGQKIIITLVELLCFIVMELIYILASMRYHSHSRDNNLKVNIIFIIFGKLLFLIILPIYSIYHMNNLKWSDSFVGKNRKPERNHGSEEIHQDIFEMIGKKNKNRHKNYLISNNNAILLQSLQQQQQCLTSTINIENKDNSHSVYHQQPLNQNQSQSQGKGSLRRLKINNDTMNNYNYDNDNNRSNNDGAYTVVSMTSNSRIVGIKEEKKLKKKRSNVSLDRRSQSQSSSIYIKTSPKISNKKNLKMKKNPLYSSSEIFDDQELSLPSKKELEEDINEKKRNELIITSSNENLKKSMMKMNKNETRTSYSRHLNLLLNDHSIQENQVDKEVERKMEGDDERILGSTLFKEEKEFQNNTKNKNTLNNEKLNLLKEEGEEVKEEKEVVKKVEEVEERLEDLSPPPPALSFDIYNNDKYKNSLMINKSSFDISQSKNLGNDSSIIASHRMNHYHLLNQEESVVQINHEMIIESNSQRDENYTTSYEYEDALESSVISGIRDSLDGHSFYNLGMHYSGTNSRVSLPQRYQRGQPNEKNIPTYTLSRTSRFSISSSTTSQYPLRPRIVSGTTYGSDYNPSNTTYSIISMTDVDYVSSWRESISTNTGSLNHISIIQDIHDEVYYLLKGTRDTPISKRAIRKHFSAQYGSSLVEIYGDFINECVSEFYQDNTNRHLSSTSSAFSVKQNKVNNIKIK</sequence>
<keyword evidence="3" id="KW-0328">Glycosyltransferase</keyword>
<feature type="region of interest" description="Disordered" evidence="8">
    <location>
        <begin position="1417"/>
        <end position="1441"/>
    </location>
</feature>
<dbReference type="OrthoDB" id="2155412at2759"/>
<dbReference type="Pfam" id="PF03142">
    <property type="entry name" value="Chitin_synth_2"/>
    <property type="match status" value="1"/>
</dbReference>
<evidence type="ECO:0000256" key="6">
    <source>
        <dbReference type="ARBA" id="ARBA00023136"/>
    </source>
</evidence>